<keyword evidence="5 9" id="KW-0297">G-protein coupled receptor</keyword>
<dbReference type="SMART" id="SM01381">
    <property type="entry name" value="7TM_GPCR_Srsx"/>
    <property type="match status" value="1"/>
</dbReference>
<keyword evidence="13" id="KW-1185">Reference proteome</keyword>
<reference evidence="12 13" key="1">
    <citation type="submission" date="2020-08" db="EMBL/GenBank/DDBJ databases">
        <authorList>
            <person name="Hejnol A."/>
        </authorList>
    </citation>
    <scope>NUCLEOTIDE SEQUENCE [LARGE SCALE GENOMIC DNA]</scope>
</reference>
<dbReference type="InterPro" id="IPR002233">
    <property type="entry name" value="ADR_fam"/>
</dbReference>
<sequence>MPVMNATISTETEVGLLKQISLGIFLGLIVLLTIIGNLLVIGAVLIDYSLRTCTNYFILSLAIADLLLGILVLPFSLLNEVLGKWIIGQEMCVIWCVVDVLCCTASILNLLIISLDRWLAISYPMRYHSFATRKRAIIAIILVWFLSVLICLPPVFGWRKEPTDENKCELTDEIGYVIYSALGSFWIPSIILIIVYSRIYVVAARQTKQIAKQQAQLGEIKEEETPSVSSSPAIKVKDALPLRKLKKFAKEKRAAKTLAVVVGTFLVCWTPFFTVYILHNFVSVPKTLFKIVFWLGYCNSALNPMIYPFFSRDFRTAMKKMLSKIFCRWEKSIDNYRRSSGATTTRLKDASRTTTMEFYADETSRVELRQKKESRSLLDKK</sequence>
<dbReference type="GO" id="GO:0007200">
    <property type="term" value="P:phospholipase C-activating G protein-coupled receptor signaling pathway"/>
    <property type="evidence" value="ECO:0007669"/>
    <property type="project" value="TreeGrafter"/>
</dbReference>
<dbReference type="GO" id="GO:0004937">
    <property type="term" value="F:alpha1-adrenergic receptor activity"/>
    <property type="evidence" value="ECO:0007669"/>
    <property type="project" value="TreeGrafter"/>
</dbReference>
<name>A0A7I8V7E7_9ANNE</name>
<evidence type="ECO:0000256" key="9">
    <source>
        <dbReference type="RuleBase" id="RU000688"/>
    </source>
</evidence>
<keyword evidence="6 10" id="KW-0472">Membrane</keyword>
<comment type="subcellular location">
    <subcellularLocation>
        <location evidence="1">Cell membrane</location>
        <topology evidence="1">Multi-pass membrane protein</topology>
    </subcellularLocation>
</comment>
<organism evidence="12 13">
    <name type="scientific">Dimorphilus gyrociliatus</name>
    <dbReference type="NCBI Taxonomy" id="2664684"/>
    <lineage>
        <taxon>Eukaryota</taxon>
        <taxon>Metazoa</taxon>
        <taxon>Spiralia</taxon>
        <taxon>Lophotrochozoa</taxon>
        <taxon>Annelida</taxon>
        <taxon>Polychaeta</taxon>
        <taxon>Polychaeta incertae sedis</taxon>
        <taxon>Dinophilidae</taxon>
        <taxon>Dimorphilus</taxon>
    </lineage>
</organism>
<feature type="transmembrane region" description="Helical" evidence="10">
    <location>
        <begin position="291"/>
        <end position="310"/>
    </location>
</feature>
<evidence type="ECO:0000256" key="8">
    <source>
        <dbReference type="ARBA" id="ARBA00023224"/>
    </source>
</evidence>
<dbReference type="AlphaFoldDB" id="A0A7I8V7E7"/>
<feature type="transmembrane region" description="Helical" evidence="10">
    <location>
        <begin position="56"/>
        <end position="77"/>
    </location>
</feature>
<dbReference type="Pfam" id="PF00001">
    <property type="entry name" value="7tm_1"/>
    <property type="match status" value="1"/>
</dbReference>
<dbReference type="PRINTS" id="PR01103">
    <property type="entry name" value="ADRENERGICR"/>
</dbReference>
<feature type="transmembrane region" description="Helical" evidence="10">
    <location>
        <begin position="257"/>
        <end position="279"/>
    </location>
</feature>
<dbReference type="EMBL" id="CAJFCJ010000001">
    <property type="protein sequence ID" value="CAD5111581.1"/>
    <property type="molecule type" value="Genomic_DNA"/>
</dbReference>
<dbReference type="GO" id="GO:0007267">
    <property type="term" value="P:cell-cell signaling"/>
    <property type="evidence" value="ECO:0007669"/>
    <property type="project" value="TreeGrafter"/>
</dbReference>
<dbReference type="GO" id="GO:0071880">
    <property type="term" value="P:adenylate cyclase-activating adrenergic receptor signaling pathway"/>
    <property type="evidence" value="ECO:0007669"/>
    <property type="project" value="TreeGrafter"/>
</dbReference>
<dbReference type="PROSITE" id="PS00237">
    <property type="entry name" value="G_PROTEIN_RECEP_F1_1"/>
    <property type="match status" value="1"/>
</dbReference>
<dbReference type="GO" id="GO:0007204">
    <property type="term" value="P:positive regulation of cytosolic calcium ion concentration"/>
    <property type="evidence" value="ECO:0007669"/>
    <property type="project" value="TreeGrafter"/>
</dbReference>
<keyword evidence="2" id="KW-1003">Cell membrane</keyword>
<dbReference type="GO" id="GO:0005886">
    <property type="term" value="C:plasma membrane"/>
    <property type="evidence" value="ECO:0007669"/>
    <property type="project" value="UniProtKB-SubCell"/>
</dbReference>
<feature type="transmembrane region" description="Helical" evidence="10">
    <location>
        <begin position="136"/>
        <end position="156"/>
    </location>
</feature>
<dbReference type="GO" id="GO:0043410">
    <property type="term" value="P:positive regulation of MAPK cascade"/>
    <property type="evidence" value="ECO:0007669"/>
    <property type="project" value="TreeGrafter"/>
</dbReference>
<keyword evidence="3 9" id="KW-0812">Transmembrane</keyword>
<dbReference type="PRINTS" id="PR00237">
    <property type="entry name" value="GPCRRHODOPSN"/>
</dbReference>
<dbReference type="Proteomes" id="UP000549394">
    <property type="component" value="Unassembled WGS sequence"/>
</dbReference>
<dbReference type="SUPFAM" id="SSF81321">
    <property type="entry name" value="Family A G protein-coupled receptor-like"/>
    <property type="match status" value="1"/>
</dbReference>
<accession>A0A7I8V7E7</accession>
<feature type="transmembrane region" description="Helical" evidence="10">
    <location>
        <begin position="176"/>
        <end position="196"/>
    </location>
</feature>
<keyword evidence="4 10" id="KW-1133">Transmembrane helix</keyword>
<dbReference type="InterPro" id="IPR000276">
    <property type="entry name" value="GPCR_Rhodpsn"/>
</dbReference>
<gene>
    <name evidence="12" type="ORF">DGYR_LOCUS854</name>
</gene>
<comment type="similarity">
    <text evidence="9">Belongs to the G-protein coupled receptor 1 family.</text>
</comment>
<keyword evidence="8 9" id="KW-0807">Transducer</keyword>
<dbReference type="PANTHER" id="PTHR24248">
    <property type="entry name" value="ADRENERGIC RECEPTOR-RELATED G-PROTEIN COUPLED RECEPTOR"/>
    <property type="match status" value="1"/>
</dbReference>
<dbReference type="InterPro" id="IPR017452">
    <property type="entry name" value="GPCR_Rhodpsn_7TM"/>
</dbReference>
<keyword evidence="7 9" id="KW-0675">Receptor</keyword>
<evidence type="ECO:0000256" key="7">
    <source>
        <dbReference type="ARBA" id="ARBA00023170"/>
    </source>
</evidence>
<evidence type="ECO:0000259" key="11">
    <source>
        <dbReference type="PROSITE" id="PS50262"/>
    </source>
</evidence>
<protein>
    <submittedName>
        <fullName evidence="12">DgyrCDS884</fullName>
    </submittedName>
</protein>
<comment type="caution">
    <text evidence="12">The sequence shown here is derived from an EMBL/GenBank/DDBJ whole genome shotgun (WGS) entry which is preliminary data.</text>
</comment>
<evidence type="ECO:0000256" key="1">
    <source>
        <dbReference type="ARBA" id="ARBA00004651"/>
    </source>
</evidence>
<dbReference type="Gene3D" id="1.20.1070.10">
    <property type="entry name" value="Rhodopsin 7-helix transmembrane proteins"/>
    <property type="match status" value="1"/>
</dbReference>
<dbReference type="OrthoDB" id="5977853at2759"/>
<evidence type="ECO:0000256" key="2">
    <source>
        <dbReference type="ARBA" id="ARBA00022475"/>
    </source>
</evidence>
<evidence type="ECO:0000256" key="3">
    <source>
        <dbReference type="ARBA" id="ARBA00022692"/>
    </source>
</evidence>
<evidence type="ECO:0000313" key="13">
    <source>
        <dbReference type="Proteomes" id="UP000549394"/>
    </source>
</evidence>
<dbReference type="PANTHER" id="PTHR24248:SF72">
    <property type="entry name" value="G-PROTEIN COUPLED RECEPTORS FAMILY 1 PROFILE DOMAIN-CONTAINING PROTEIN"/>
    <property type="match status" value="1"/>
</dbReference>
<feature type="domain" description="G-protein coupled receptors family 1 profile" evidence="11">
    <location>
        <begin position="36"/>
        <end position="307"/>
    </location>
</feature>
<evidence type="ECO:0000256" key="4">
    <source>
        <dbReference type="ARBA" id="ARBA00022989"/>
    </source>
</evidence>
<feature type="transmembrane region" description="Helical" evidence="10">
    <location>
        <begin position="92"/>
        <end position="115"/>
    </location>
</feature>
<dbReference type="CDD" id="cd14967">
    <property type="entry name" value="7tmA_amine_R-like"/>
    <property type="match status" value="1"/>
</dbReference>
<evidence type="ECO:0000256" key="10">
    <source>
        <dbReference type="SAM" id="Phobius"/>
    </source>
</evidence>
<dbReference type="PROSITE" id="PS50262">
    <property type="entry name" value="G_PROTEIN_RECEP_F1_2"/>
    <property type="match status" value="1"/>
</dbReference>
<evidence type="ECO:0000256" key="6">
    <source>
        <dbReference type="ARBA" id="ARBA00023136"/>
    </source>
</evidence>
<evidence type="ECO:0000256" key="5">
    <source>
        <dbReference type="ARBA" id="ARBA00023040"/>
    </source>
</evidence>
<evidence type="ECO:0000313" key="12">
    <source>
        <dbReference type="EMBL" id="CAD5111581.1"/>
    </source>
</evidence>
<proteinExistence type="inferred from homology"/>
<feature type="transmembrane region" description="Helical" evidence="10">
    <location>
        <begin position="20"/>
        <end position="44"/>
    </location>
</feature>